<dbReference type="AlphaFoldDB" id="A0A1J8Q3S2"/>
<dbReference type="OrthoDB" id="2638052at2759"/>
<keyword evidence="3" id="KW-1185">Reference proteome</keyword>
<keyword evidence="1" id="KW-1133">Transmembrane helix</keyword>
<reference evidence="2 3" key="1">
    <citation type="submission" date="2016-03" db="EMBL/GenBank/DDBJ databases">
        <title>Comparative genomics of the ectomycorrhizal sister species Rhizopogon vinicolor and Rhizopogon vesiculosus (Basidiomycota: Boletales) reveals a divergence of the mating type B locus.</title>
        <authorList>
            <person name="Mujic A.B."/>
            <person name="Kuo A."/>
            <person name="Tritt A."/>
            <person name="Lipzen A."/>
            <person name="Chen C."/>
            <person name="Johnson J."/>
            <person name="Sharma A."/>
            <person name="Barry K."/>
            <person name="Grigoriev I.V."/>
            <person name="Spatafora J.W."/>
        </authorList>
    </citation>
    <scope>NUCLEOTIDE SEQUENCE [LARGE SCALE GENOMIC DNA]</scope>
    <source>
        <strain evidence="2 3">AM-OR11-056</strain>
    </source>
</reference>
<protein>
    <submittedName>
        <fullName evidence="2">Uncharacterized protein</fullName>
    </submittedName>
</protein>
<organism evidence="2 3">
    <name type="scientific">Rhizopogon vesiculosus</name>
    <dbReference type="NCBI Taxonomy" id="180088"/>
    <lineage>
        <taxon>Eukaryota</taxon>
        <taxon>Fungi</taxon>
        <taxon>Dikarya</taxon>
        <taxon>Basidiomycota</taxon>
        <taxon>Agaricomycotina</taxon>
        <taxon>Agaricomycetes</taxon>
        <taxon>Agaricomycetidae</taxon>
        <taxon>Boletales</taxon>
        <taxon>Suillineae</taxon>
        <taxon>Rhizopogonaceae</taxon>
        <taxon>Rhizopogon</taxon>
    </lineage>
</organism>
<evidence type="ECO:0000256" key="1">
    <source>
        <dbReference type="SAM" id="Phobius"/>
    </source>
</evidence>
<keyword evidence="1" id="KW-0812">Transmembrane</keyword>
<name>A0A1J8Q3S2_9AGAM</name>
<evidence type="ECO:0000313" key="3">
    <source>
        <dbReference type="Proteomes" id="UP000183567"/>
    </source>
</evidence>
<proteinExistence type="predicted"/>
<accession>A0A1J8Q3S2</accession>
<evidence type="ECO:0000313" key="2">
    <source>
        <dbReference type="EMBL" id="OJA15701.1"/>
    </source>
</evidence>
<sequence length="118" mass="12818">MVDAYPKTRNRHSWDPTTYLAVPEAIAQDDVEYPVQTMPRSVFAVALIICSLLAVSTGVWATCEACPNCDYDNISIQQGDACLNYWTCSGDTISCFYPSVENPGTFTECSYAPAGVSG</sequence>
<dbReference type="EMBL" id="LVVM01002930">
    <property type="protein sequence ID" value="OJA15701.1"/>
    <property type="molecule type" value="Genomic_DNA"/>
</dbReference>
<keyword evidence="1" id="KW-0472">Membrane</keyword>
<feature type="transmembrane region" description="Helical" evidence="1">
    <location>
        <begin position="42"/>
        <end position="61"/>
    </location>
</feature>
<comment type="caution">
    <text evidence="2">The sequence shown here is derived from an EMBL/GenBank/DDBJ whole genome shotgun (WGS) entry which is preliminary data.</text>
</comment>
<gene>
    <name evidence="2" type="ORF">AZE42_11961</name>
</gene>
<dbReference type="Proteomes" id="UP000183567">
    <property type="component" value="Unassembled WGS sequence"/>
</dbReference>